<keyword evidence="5 8" id="KW-0239">DNA-directed DNA polymerase</keyword>
<evidence type="ECO:0000256" key="4">
    <source>
        <dbReference type="ARBA" id="ARBA00022705"/>
    </source>
</evidence>
<sequence>MTPFVHLHVHSDYSPMRGVSPLEELCTVAQRHGSLAIAVTDTNGLYGAIRFVEQAKRQGLRPILGAELTTNDHRAVLLAKTPDGYANLSRLLSERHCNPAFDFLTSVSRYRSGIIIFTDDKAALMRWAEESRHDLYVELTPGPAMQEALFFSRRAKLPPVATNRVYFSGPDGFPTHRLLRAIALNTTLSRLPKEACCTARQWLMPPALMASQFPHVPEAMANTLRIAEACHSDWRFGETIFPAFRRLTDDDAFTTLQEKTYAGARQRYSVVSKAVCDRIEKELAIIRDKCFAHYFLVVEEIVRQAPRTCGRGSVAASIVSYCLNITHVDPIKHNLFFERFLNPGRKDPPDIDIDFPWDERDDILKWVFTQYGERQAAMVANQNSLGFRAAIREVAKVYGMPAEEIGTMSSRIVRQKDILNFPTPPTIEQWLCRLSQAFNLKAPWPEILAQALRAQNHFRHLSMHCGGVVIVPDEIRRYVPVEYTAKRLPVIQWEKDQTEDAGLVKIDILGNRSLAVIRDALTAIAEHTGQPIDFATWNPLEDGATQEAIRCGDTIGCFYIESPATRLLLKKLWTGMPPHRRAVADVFEYLVMVSSLVRPATNAFVEEFIRRTHEGSCASWHPKLNGVLDETHGIMTYQEDVTKVAMALADFSVEDADQLRKVISKKHKQRQLRDYYHQFCRGAEKNHASPETIDRIWKMIMSFAGYSFCKPHSASYAQVSFKSAYLRIHYPAEFMAAVISNQGGFYSTFAYVSEARRMGLAILLPDVNESDWAYRGEGERLRIGLMQVKTIPKDLGEKIVTERTQNGPYRSFQDFLQRAKPEPAQARALVRAGCCDSIAGELTRPALLWRLYAGSDFPSDPLPVPDDYSAAQKRAHEIESFGFLASHHPLILYRKQIERLRPVPASQMHRFVGQRITMVGVLITEKATETKYGQAMEFITLQDVTTLYDATLFPEVYRRCCHLLSPNRPYVVHGLVEESFGVATLTVQDLQLLESPSRPVMD</sequence>
<dbReference type="AlphaFoldDB" id="A0A7S8IYG6"/>
<dbReference type="GO" id="GO:0008408">
    <property type="term" value="F:3'-5' exonuclease activity"/>
    <property type="evidence" value="ECO:0007669"/>
    <property type="project" value="InterPro"/>
</dbReference>
<dbReference type="InterPro" id="IPR016195">
    <property type="entry name" value="Pol/histidinol_Pase-like"/>
</dbReference>
<evidence type="ECO:0000313" key="9">
    <source>
        <dbReference type="Proteomes" id="UP000593737"/>
    </source>
</evidence>
<dbReference type="CDD" id="cd04485">
    <property type="entry name" value="DnaE_OBF"/>
    <property type="match status" value="1"/>
</dbReference>
<organism evidence="8 9">
    <name type="scientific">Candidatus Nitrospira kreftii</name>
    <dbReference type="NCBI Taxonomy" id="2652173"/>
    <lineage>
        <taxon>Bacteria</taxon>
        <taxon>Pseudomonadati</taxon>
        <taxon>Nitrospirota</taxon>
        <taxon>Nitrospiria</taxon>
        <taxon>Nitrospirales</taxon>
        <taxon>Nitrospiraceae</taxon>
        <taxon>Nitrospira</taxon>
    </lineage>
</organism>
<keyword evidence="3 8" id="KW-0548">Nucleotidyltransferase</keyword>
<dbReference type="InterPro" id="IPR011708">
    <property type="entry name" value="DNA_pol3_alpha_NTPase_dom"/>
</dbReference>
<dbReference type="Pfam" id="PF02811">
    <property type="entry name" value="PHP"/>
    <property type="match status" value="1"/>
</dbReference>
<gene>
    <name evidence="8" type="ORF">Nkreftii_000940</name>
</gene>
<dbReference type="InterPro" id="IPR003141">
    <property type="entry name" value="Pol/His_phosphatase_N"/>
</dbReference>
<accession>A0A7S8IYG6</accession>
<comment type="catalytic activity">
    <reaction evidence="6">
        <text>DNA(n) + a 2'-deoxyribonucleoside 5'-triphosphate = DNA(n+1) + diphosphate</text>
        <dbReference type="Rhea" id="RHEA:22508"/>
        <dbReference type="Rhea" id="RHEA-COMP:17339"/>
        <dbReference type="Rhea" id="RHEA-COMP:17340"/>
        <dbReference type="ChEBI" id="CHEBI:33019"/>
        <dbReference type="ChEBI" id="CHEBI:61560"/>
        <dbReference type="ChEBI" id="CHEBI:173112"/>
        <dbReference type="EC" id="2.7.7.7"/>
    </reaction>
</comment>
<dbReference type="SMART" id="SM00481">
    <property type="entry name" value="POLIIIAc"/>
    <property type="match status" value="1"/>
</dbReference>
<dbReference type="EMBL" id="CP047423">
    <property type="protein sequence ID" value="QPD03166.1"/>
    <property type="molecule type" value="Genomic_DNA"/>
</dbReference>
<dbReference type="SUPFAM" id="SSF89550">
    <property type="entry name" value="PHP domain-like"/>
    <property type="match status" value="1"/>
</dbReference>
<feature type="domain" description="Polymerase/histidinol phosphatase N-terminal" evidence="7">
    <location>
        <begin position="5"/>
        <end position="72"/>
    </location>
</feature>
<dbReference type="Pfam" id="PF07733">
    <property type="entry name" value="DNA_pol3_alpha"/>
    <property type="match status" value="1"/>
</dbReference>
<dbReference type="Proteomes" id="UP000593737">
    <property type="component" value="Chromosome"/>
</dbReference>
<keyword evidence="4" id="KW-0235">DNA replication</keyword>
<evidence type="ECO:0000313" key="8">
    <source>
        <dbReference type="EMBL" id="QPD03166.1"/>
    </source>
</evidence>
<dbReference type="Pfam" id="PF14579">
    <property type="entry name" value="HHH_6"/>
    <property type="match status" value="1"/>
</dbReference>
<proteinExistence type="predicted"/>
<dbReference type="InterPro" id="IPR004805">
    <property type="entry name" value="DnaE2/DnaE/PolC"/>
</dbReference>
<dbReference type="InterPro" id="IPR029460">
    <property type="entry name" value="DNAPol_HHH"/>
</dbReference>
<evidence type="ECO:0000256" key="3">
    <source>
        <dbReference type="ARBA" id="ARBA00022695"/>
    </source>
</evidence>
<dbReference type="InterPro" id="IPR040982">
    <property type="entry name" value="DNA_pol3_finger"/>
</dbReference>
<evidence type="ECO:0000259" key="7">
    <source>
        <dbReference type="SMART" id="SM00481"/>
    </source>
</evidence>
<dbReference type="InterPro" id="IPR004013">
    <property type="entry name" value="PHP_dom"/>
</dbReference>
<protein>
    <recommendedName>
        <fullName evidence="1">DNA-directed DNA polymerase</fullName>
        <ecNumber evidence="1">2.7.7.7</ecNumber>
    </recommendedName>
</protein>
<dbReference type="GO" id="GO:0006260">
    <property type="term" value="P:DNA replication"/>
    <property type="evidence" value="ECO:0007669"/>
    <property type="project" value="UniProtKB-KW"/>
</dbReference>
<dbReference type="Gene3D" id="1.10.150.870">
    <property type="match status" value="1"/>
</dbReference>
<evidence type="ECO:0000256" key="6">
    <source>
        <dbReference type="ARBA" id="ARBA00049244"/>
    </source>
</evidence>
<evidence type="ECO:0000256" key="5">
    <source>
        <dbReference type="ARBA" id="ARBA00022932"/>
    </source>
</evidence>
<evidence type="ECO:0000256" key="1">
    <source>
        <dbReference type="ARBA" id="ARBA00012417"/>
    </source>
</evidence>
<dbReference type="PANTHER" id="PTHR32294">
    <property type="entry name" value="DNA POLYMERASE III SUBUNIT ALPHA"/>
    <property type="match status" value="1"/>
</dbReference>
<evidence type="ECO:0000256" key="2">
    <source>
        <dbReference type="ARBA" id="ARBA00022679"/>
    </source>
</evidence>
<dbReference type="KEGG" id="nkf:Nkreftii_000940"/>
<dbReference type="NCBIfam" id="TIGR00594">
    <property type="entry name" value="polc"/>
    <property type="match status" value="1"/>
</dbReference>
<dbReference type="GO" id="GO:0003887">
    <property type="term" value="F:DNA-directed DNA polymerase activity"/>
    <property type="evidence" value="ECO:0007669"/>
    <property type="project" value="UniProtKB-KW"/>
</dbReference>
<reference evidence="8 9" key="1">
    <citation type="journal article" date="2020" name="ISME J.">
        <title>Enrichment and physiological characterization of a novel comammox Nitrospira indicates ammonium inhibition of complete nitrification.</title>
        <authorList>
            <person name="Sakoula D."/>
            <person name="Koch H."/>
            <person name="Frank J."/>
            <person name="Jetten M.S.M."/>
            <person name="van Kessel M.A.H.J."/>
            <person name="Lucker S."/>
        </authorList>
    </citation>
    <scope>NUCLEOTIDE SEQUENCE [LARGE SCALE GENOMIC DNA]</scope>
    <source>
        <strain evidence="8">Comreactor17</strain>
    </source>
</reference>
<dbReference type="Pfam" id="PF17657">
    <property type="entry name" value="DNA_pol3_finger"/>
    <property type="match status" value="1"/>
</dbReference>
<name>A0A7S8IYG6_9BACT</name>
<keyword evidence="2 8" id="KW-0808">Transferase</keyword>
<dbReference type="Gene3D" id="3.20.20.140">
    <property type="entry name" value="Metal-dependent hydrolases"/>
    <property type="match status" value="1"/>
</dbReference>
<dbReference type="EC" id="2.7.7.7" evidence="1"/>